<dbReference type="EMBL" id="CP002868">
    <property type="protein sequence ID" value="AEJ19918.1"/>
    <property type="molecule type" value="Genomic_DNA"/>
</dbReference>
<dbReference type="eggNOG" id="ENOG5032TZ8">
    <property type="taxonomic scope" value="Bacteria"/>
</dbReference>
<dbReference type="HOGENOM" id="CLU_933642_0_0_12"/>
<protein>
    <submittedName>
        <fullName evidence="1">Uncharacterized protein</fullName>
    </submittedName>
</protein>
<sequence>MPRGEAVFYVGRVVKSGFDTKEFIEALLDSKPFYDNEIVWSIIEVEQVTLENQVYIKGELSKARPDARVTVLNTELSKKEEKEEPRLVQGISEFVYLPEFSGIAFRSIPNQIEPKAFIRIFSKIIENTLGNFFIQCEIKMLDDLRSFYDRLSLMDSIEVIKARVKPPNPLFGKLWESLKEYLSDRKLDELQLKEIAKKKGINTKIKELIKHILEGNEKKIEEYIAANQISLTDLALLMSLDGYGDGRLDGKQGQKHFFIKTHEKIVHFSLPTEHDFTAIYNETNIILKGISDERYMEH</sequence>
<proteinExistence type="predicted"/>
<dbReference type="STRING" id="744872.Spica_1776"/>
<accession>F8F310</accession>
<gene>
    <name evidence="1" type="ordered locus">Spica_1776</name>
</gene>
<dbReference type="KEGG" id="scd:Spica_1776"/>
<dbReference type="RefSeq" id="WP_013969216.1">
    <property type="nucleotide sequence ID" value="NC_015732.1"/>
</dbReference>
<keyword evidence="2" id="KW-1185">Reference proteome</keyword>
<evidence type="ECO:0000313" key="1">
    <source>
        <dbReference type="EMBL" id="AEJ19918.1"/>
    </source>
</evidence>
<dbReference type="AlphaFoldDB" id="F8F310"/>
<name>F8F310_GRAC1</name>
<organism evidence="1 2">
    <name type="scientific">Gracilinema caldarium (strain ATCC 51460 / DSM 7334 / H1)</name>
    <name type="common">Treponema caldarium</name>
    <dbReference type="NCBI Taxonomy" id="744872"/>
    <lineage>
        <taxon>Bacteria</taxon>
        <taxon>Pseudomonadati</taxon>
        <taxon>Spirochaetota</taxon>
        <taxon>Spirochaetia</taxon>
        <taxon>Spirochaetales</taxon>
        <taxon>Breznakiellaceae</taxon>
        <taxon>Gracilinema</taxon>
    </lineage>
</organism>
<reference evidence="2" key="1">
    <citation type="journal article" date="2013" name="Stand. Genomic Sci.">
        <title>Genome sequence of the thermophilic fresh-water bacterium Spirochaeta caldaria type strain (H1(T)), reclassification of Spirochaeta caldaria, Spirochaeta stenostrepta, and Spirochaeta zuelzerae in the genus Treponema as Treponema caldaria comb. nov., Treponema stenostrepta comb. nov., and Treponema zuelzerae comb. nov., and emendation of the genus Treponema.</title>
        <authorList>
            <person name="Abt B."/>
            <person name="Goker M."/>
            <person name="Scheuner C."/>
            <person name="Han C."/>
            <person name="Lu M."/>
            <person name="Misra M."/>
            <person name="Lapidus A."/>
            <person name="Nolan M."/>
            <person name="Lucas S."/>
            <person name="Hammon N."/>
            <person name="Deshpande S."/>
            <person name="Cheng J.F."/>
            <person name="Tapia R."/>
            <person name="Goodwin L.A."/>
            <person name="Pitluck S."/>
            <person name="Liolios K."/>
            <person name="Pagani I."/>
            <person name="Ivanova N."/>
            <person name="Mavromatis K."/>
            <person name="Mikhailova N."/>
            <person name="Huntemann M."/>
            <person name="Pati A."/>
            <person name="Chen A."/>
            <person name="Palaniappan K."/>
            <person name="Land M."/>
            <person name="Hauser L."/>
            <person name="Jeffries C.D."/>
            <person name="Rohde M."/>
            <person name="Spring S."/>
            <person name="Gronow S."/>
            <person name="Detter J.C."/>
            <person name="Bristow J."/>
            <person name="Eisen J.A."/>
            <person name="Markowitz V."/>
            <person name="Hugenholtz P."/>
            <person name="Kyrpides N.C."/>
            <person name="Woyke T."/>
            <person name="Klenk H.P."/>
        </authorList>
    </citation>
    <scope>NUCLEOTIDE SEQUENCE</scope>
    <source>
        <strain evidence="2">ATCC 51460 / DSM 7334 / H1</strain>
    </source>
</reference>
<dbReference type="Proteomes" id="UP000000503">
    <property type="component" value="Chromosome"/>
</dbReference>
<evidence type="ECO:0000313" key="2">
    <source>
        <dbReference type="Proteomes" id="UP000000503"/>
    </source>
</evidence>
<dbReference type="OrthoDB" id="5795843at2"/>